<evidence type="ECO:0000313" key="1">
    <source>
        <dbReference type="EMBL" id="MCI53929.1"/>
    </source>
</evidence>
<evidence type="ECO:0000313" key="2">
    <source>
        <dbReference type="Proteomes" id="UP000265520"/>
    </source>
</evidence>
<dbReference type="AlphaFoldDB" id="A0A392SZ09"/>
<dbReference type="Proteomes" id="UP000265520">
    <property type="component" value="Unassembled WGS sequence"/>
</dbReference>
<organism evidence="1 2">
    <name type="scientific">Trifolium medium</name>
    <dbReference type="NCBI Taxonomy" id="97028"/>
    <lineage>
        <taxon>Eukaryota</taxon>
        <taxon>Viridiplantae</taxon>
        <taxon>Streptophyta</taxon>
        <taxon>Embryophyta</taxon>
        <taxon>Tracheophyta</taxon>
        <taxon>Spermatophyta</taxon>
        <taxon>Magnoliopsida</taxon>
        <taxon>eudicotyledons</taxon>
        <taxon>Gunneridae</taxon>
        <taxon>Pentapetalae</taxon>
        <taxon>rosids</taxon>
        <taxon>fabids</taxon>
        <taxon>Fabales</taxon>
        <taxon>Fabaceae</taxon>
        <taxon>Papilionoideae</taxon>
        <taxon>50 kb inversion clade</taxon>
        <taxon>NPAAA clade</taxon>
        <taxon>Hologalegina</taxon>
        <taxon>IRL clade</taxon>
        <taxon>Trifolieae</taxon>
        <taxon>Trifolium</taxon>
    </lineage>
</organism>
<dbReference type="EMBL" id="LXQA010471312">
    <property type="protein sequence ID" value="MCI53929.1"/>
    <property type="molecule type" value="Genomic_DNA"/>
</dbReference>
<name>A0A392SZ09_9FABA</name>
<keyword evidence="2" id="KW-1185">Reference proteome</keyword>
<sequence>HQGQERGSKGHAICSEKAVCSVIIPDKSAAVPEVSEAEKHATAAEVSHVPVADADTVIMV</sequence>
<reference evidence="1 2" key="1">
    <citation type="journal article" date="2018" name="Front. Plant Sci.">
        <title>Red Clover (Trifolium pratense) and Zigzag Clover (T. medium) - A Picture of Genomic Similarities and Differences.</title>
        <authorList>
            <person name="Dluhosova J."/>
            <person name="Istvanek J."/>
            <person name="Nedelnik J."/>
            <person name="Repkova J."/>
        </authorList>
    </citation>
    <scope>NUCLEOTIDE SEQUENCE [LARGE SCALE GENOMIC DNA]</scope>
    <source>
        <strain evidence="2">cv. 10/8</strain>
        <tissue evidence="1">Leaf</tissue>
    </source>
</reference>
<feature type="non-terminal residue" evidence="1">
    <location>
        <position position="1"/>
    </location>
</feature>
<accession>A0A392SZ09</accession>
<comment type="caution">
    <text evidence="1">The sequence shown here is derived from an EMBL/GenBank/DDBJ whole genome shotgun (WGS) entry which is preliminary data.</text>
</comment>
<proteinExistence type="predicted"/>
<protein>
    <submittedName>
        <fullName evidence="1">Uncharacterized protein</fullName>
    </submittedName>
</protein>